<reference evidence="6" key="2">
    <citation type="journal article" date="2024" name="Plant">
        <title>Genomic evolution and insights into agronomic trait innovations of Sesamum species.</title>
        <authorList>
            <person name="Miao H."/>
            <person name="Wang L."/>
            <person name="Qu L."/>
            <person name="Liu H."/>
            <person name="Sun Y."/>
            <person name="Le M."/>
            <person name="Wang Q."/>
            <person name="Wei S."/>
            <person name="Zheng Y."/>
            <person name="Lin W."/>
            <person name="Duan Y."/>
            <person name="Cao H."/>
            <person name="Xiong S."/>
            <person name="Wang X."/>
            <person name="Wei L."/>
            <person name="Li C."/>
            <person name="Ma Q."/>
            <person name="Ju M."/>
            <person name="Zhao R."/>
            <person name="Li G."/>
            <person name="Mu C."/>
            <person name="Tian Q."/>
            <person name="Mei H."/>
            <person name="Zhang T."/>
            <person name="Gao T."/>
            <person name="Zhang H."/>
        </authorList>
    </citation>
    <scope>NUCLEOTIDE SEQUENCE</scope>
    <source>
        <strain evidence="6">3651</strain>
    </source>
</reference>
<name>A0AAE1YJ00_9LAMI</name>
<dbReference type="InterPro" id="IPR017853">
    <property type="entry name" value="GH"/>
</dbReference>
<keyword evidence="7" id="KW-1185">Reference proteome</keyword>
<accession>A0AAE1YJ00</accession>
<keyword evidence="4" id="KW-0624">Polysaccharide degradation</keyword>
<dbReference type="PANTHER" id="PTHR31490">
    <property type="entry name" value="GLYCOSYL HYDROLASE"/>
    <property type="match status" value="1"/>
</dbReference>
<dbReference type="AlphaFoldDB" id="A0AAE1YJ00"/>
<comment type="caution">
    <text evidence="6">The sequence shown here is derived from an EMBL/GenBank/DDBJ whole genome shotgun (WGS) entry which is preliminary data.</text>
</comment>
<proteinExistence type="inferred from homology"/>
<protein>
    <submittedName>
        <fullName evidence="6">Endo-1,4-beta-xylanase 4</fullName>
    </submittedName>
</protein>
<evidence type="ECO:0000313" key="6">
    <source>
        <dbReference type="EMBL" id="KAK4431125.1"/>
    </source>
</evidence>
<dbReference type="PANTHER" id="PTHR31490:SF2">
    <property type="entry name" value="GLYCOSYL HYDROLASE FAMILY 10 PROTEIN"/>
    <property type="match status" value="1"/>
</dbReference>
<sequence length="247" mass="28683">MKRYKGQFIHWDIVNENMHHGFLEEILGTNASSVYYRKANEIDPKTMPFLNEYFTIEKSQDQKASPWKYLQKIWEIRRQGYKGPLGIGLQGHFSELNLPYLRASIDVLNSAKLPMWITELDVSNKTWPNQAKYLEQILRELHAHEAVQGIIIWGGWWPNQGCWRMCLTDDNFKNLATGDVVDKIMAEWTYAGGFKATTDARGRFQTSLFHGQYEAQITHSKLAKLNSNLKKFEVFPNGRKAQNIVLN</sequence>
<evidence type="ECO:0000313" key="7">
    <source>
        <dbReference type="Proteomes" id="UP001293254"/>
    </source>
</evidence>
<feature type="domain" description="GH10" evidence="5">
    <location>
        <begin position="1"/>
        <end position="184"/>
    </location>
</feature>
<dbReference type="GO" id="GO:0000272">
    <property type="term" value="P:polysaccharide catabolic process"/>
    <property type="evidence" value="ECO:0007669"/>
    <property type="project" value="UniProtKB-KW"/>
</dbReference>
<evidence type="ECO:0000259" key="5">
    <source>
        <dbReference type="PROSITE" id="PS51760"/>
    </source>
</evidence>
<gene>
    <name evidence="6" type="ORF">Salat_0874600</name>
</gene>
<evidence type="ECO:0000256" key="3">
    <source>
        <dbReference type="ARBA" id="ARBA00023277"/>
    </source>
</evidence>
<organism evidence="6 7">
    <name type="scientific">Sesamum alatum</name>
    <dbReference type="NCBI Taxonomy" id="300844"/>
    <lineage>
        <taxon>Eukaryota</taxon>
        <taxon>Viridiplantae</taxon>
        <taxon>Streptophyta</taxon>
        <taxon>Embryophyta</taxon>
        <taxon>Tracheophyta</taxon>
        <taxon>Spermatophyta</taxon>
        <taxon>Magnoliopsida</taxon>
        <taxon>eudicotyledons</taxon>
        <taxon>Gunneridae</taxon>
        <taxon>Pentapetalae</taxon>
        <taxon>asterids</taxon>
        <taxon>lamiids</taxon>
        <taxon>Lamiales</taxon>
        <taxon>Pedaliaceae</taxon>
        <taxon>Sesamum</taxon>
    </lineage>
</organism>
<dbReference type="EMBL" id="JACGWO010000003">
    <property type="protein sequence ID" value="KAK4431125.1"/>
    <property type="molecule type" value="Genomic_DNA"/>
</dbReference>
<dbReference type="Proteomes" id="UP001293254">
    <property type="component" value="Unassembled WGS sequence"/>
</dbReference>
<reference evidence="6" key="1">
    <citation type="submission" date="2020-06" db="EMBL/GenBank/DDBJ databases">
        <authorList>
            <person name="Li T."/>
            <person name="Hu X."/>
            <person name="Zhang T."/>
            <person name="Song X."/>
            <person name="Zhang H."/>
            <person name="Dai N."/>
            <person name="Sheng W."/>
            <person name="Hou X."/>
            <person name="Wei L."/>
        </authorList>
    </citation>
    <scope>NUCLEOTIDE SEQUENCE</scope>
    <source>
        <strain evidence="6">3651</strain>
        <tissue evidence="6">Leaf</tissue>
    </source>
</reference>
<comment type="similarity">
    <text evidence="1">Belongs to the glycosyl hydrolase 10 (cellulase F) family.</text>
</comment>
<dbReference type="PROSITE" id="PS51760">
    <property type="entry name" value="GH10_2"/>
    <property type="match status" value="1"/>
</dbReference>
<dbReference type="InterPro" id="IPR001000">
    <property type="entry name" value="GH10_dom"/>
</dbReference>
<evidence type="ECO:0000256" key="2">
    <source>
        <dbReference type="ARBA" id="ARBA00022801"/>
    </source>
</evidence>
<evidence type="ECO:0000256" key="4">
    <source>
        <dbReference type="ARBA" id="ARBA00023326"/>
    </source>
</evidence>
<dbReference type="SUPFAM" id="SSF51445">
    <property type="entry name" value="(Trans)glycosidases"/>
    <property type="match status" value="1"/>
</dbReference>
<dbReference type="Pfam" id="PF00331">
    <property type="entry name" value="Glyco_hydro_10"/>
    <property type="match status" value="1"/>
</dbReference>
<dbReference type="InterPro" id="IPR044846">
    <property type="entry name" value="GH10"/>
</dbReference>
<keyword evidence="3" id="KW-0119">Carbohydrate metabolism</keyword>
<dbReference type="Gene3D" id="3.20.20.80">
    <property type="entry name" value="Glycosidases"/>
    <property type="match status" value="1"/>
</dbReference>
<dbReference type="GO" id="GO:0031176">
    <property type="term" value="F:endo-1,4-beta-xylanase activity"/>
    <property type="evidence" value="ECO:0007669"/>
    <property type="project" value="UniProtKB-ARBA"/>
</dbReference>
<keyword evidence="2" id="KW-0378">Hydrolase</keyword>
<evidence type="ECO:0000256" key="1">
    <source>
        <dbReference type="ARBA" id="ARBA00007495"/>
    </source>
</evidence>